<dbReference type="InterPro" id="IPR012677">
    <property type="entry name" value="Nucleotide-bd_a/b_plait_sf"/>
</dbReference>
<gene>
    <name evidence="4" type="ORF">GSBLH_T00003284001</name>
</gene>
<evidence type="ECO:0000256" key="2">
    <source>
        <dbReference type="SAM" id="MobiDB-lite"/>
    </source>
</evidence>
<dbReference type="Gene3D" id="3.30.70.330">
    <property type="match status" value="1"/>
</dbReference>
<dbReference type="Pfam" id="PF00076">
    <property type="entry name" value="RRM_1"/>
    <property type="match status" value="1"/>
</dbReference>
<dbReference type="InterPro" id="IPR000504">
    <property type="entry name" value="RRM_dom"/>
</dbReference>
<feature type="domain" description="RRM" evidence="3">
    <location>
        <begin position="102"/>
        <end position="180"/>
    </location>
</feature>
<feature type="compositionally biased region" description="Low complexity" evidence="2">
    <location>
        <begin position="21"/>
        <end position="35"/>
    </location>
</feature>
<dbReference type="GeneID" id="24920389"/>
<dbReference type="SUPFAM" id="SSF54928">
    <property type="entry name" value="RNA-binding domain, RBD"/>
    <property type="match status" value="1"/>
</dbReference>
<evidence type="ECO:0000313" key="5">
    <source>
        <dbReference type="Proteomes" id="UP000008312"/>
    </source>
</evidence>
<dbReference type="AlphaFoldDB" id="D8M5R2"/>
<proteinExistence type="predicted"/>
<dbReference type="OMA" id="ADRGQWK"/>
<feature type="compositionally biased region" description="Basic and acidic residues" evidence="2">
    <location>
        <begin position="65"/>
        <end position="79"/>
    </location>
</feature>
<dbReference type="PROSITE" id="PS50102">
    <property type="entry name" value="RRM"/>
    <property type="match status" value="1"/>
</dbReference>
<keyword evidence="1" id="KW-0694">RNA-binding</keyword>
<dbReference type="InterPro" id="IPR035979">
    <property type="entry name" value="RBD_domain_sf"/>
</dbReference>
<evidence type="ECO:0000313" key="4">
    <source>
        <dbReference type="EMBL" id="CBK23401.2"/>
    </source>
</evidence>
<reference evidence="4" key="1">
    <citation type="submission" date="2010-02" db="EMBL/GenBank/DDBJ databases">
        <title>Sequencing and annotation of the Blastocystis hominis genome.</title>
        <authorList>
            <person name="Wincker P."/>
        </authorList>
    </citation>
    <scope>NUCLEOTIDE SEQUENCE</scope>
    <source>
        <strain evidence="4">Singapore isolate B</strain>
    </source>
</reference>
<organism evidence="4">
    <name type="scientific">Blastocystis hominis</name>
    <dbReference type="NCBI Taxonomy" id="12968"/>
    <lineage>
        <taxon>Eukaryota</taxon>
        <taxon>Sar</taxon>
        <taxon>Stramenopiles</taxon>
        <taxon>Bigyra</taxon>
        <taxon>Opalozoa</taxon>
        <taxon>Opalinata</taxon>
        <taxon>Blastocystidae</taxon>
        <taxon>Blastocystis</taxon>
    </lineage>
</organism>
<dbReference type="Proteomes" id="UP000008312">
    <property type="component" value="Unassembled WGS sequence"/>
</dbReference>
<dbReference type="InParanoid" id="D8M5R2"/>
<dbReference type="InterPro" id="IPR003954">
    <property type="entry name" value="RRM_euk-type"/>
</dbReference>
<sequence>METEFFSQVGQKTEAGDSRKSPSPSRSHSASRSPSVENERPTSPKDSRSPSKPKSPVRSRSRSRSVPERAPRSRSREPTPVRSRSPVRRGGAERYGTNPNHCSLIVRGFRDVVDRSEIQNIFSKYGNVHDVHIPRDYYTHKQRGFAFIEFENREQAEDAISHLDGRSVCGSTVSVSIAKNNRKTSAEMRRLYPSRRSRSRSYRRSRSRSYRRSRSRSRSRRSRSYPRRSRSPSYDRRRSYPRRSSSRGRYERRPYSRYD</sequence>
<feature type="compositionally biased region" description="Basic and acidic residues" evidence="2">
    <location>
        <begin position="37"/>
        <end position="49"/>
    </location>
</feature>
<dbReference type="GO" id="GO:0003723">
    <property type="term" value="F:RNA binding"/>
    <property type="evidence" value="ECO:0007669"/>
    <property type="project" value="UniProtKB-UniRule"/>
</dbReference>
<feature type="region of interest" description="Disordered" evidence="2">
    <location>
        <begin position="1"/>
        <end position="100"/>
    </location>
</feature>
<accession>D8M5R2</accession>
<feature type="compositionally biased region" description="Basic and acidic residues" evidence="2">
    <location>
        <begin position="248"/>
        <end position="259"/>
    </location>
</feature>
<feature type="region of interest" description="Disordered" evidence="2">
    <location>
        <begin position="182"/>
        <end position="259"/>
    </location>
</feature>
<protein>
    <recommendedName>
        <fullName evidence="3">RRM domain-containing protein</fullName>
    </recommendedName>
</protein>
<dbReference type="OrthoDB" id="439808at2759"/>
<evidence type="ECO:0000256" key="1">
    <source>
        <dbReference type="PROSITE-ProRule" id="PRU00176"/>
    </source>
</evidence>
<dbReference type="EMBL" id="FN668661">
    <property type="protein sequence ID" value="CBK23401.2"/>
    <property type="molecule type" value="Genomic_DNA"/>
</dbReference>
<name>D8M5R2_BLAHO</name>
<feature type="compositionally biased region" description="Polar residues" evidence="2">
    <location>
        <begin position="1"/>
        <end position="11"/>
    </location>
</feature>
<dbReference type="PANTHER" id="PTHR48034">
    <property type="entry name" value="TRANSFORMER-2 SEX-DETERMINING PROTEIN-RELATED"/>
    <property type="match status" value="1"/>
</dbReference>
<feature type="compositionally biased region" description="Basic residues" evidence="2">
    <location>
        <begin position="192"/>
        <end position="230"/>
    </location>
</feature>
<dbReference type="RefSeq" id="XP_012897449.1">
    <property type="nucleotide sequence ID" value="XM_013041995.1"/>
</dbReference>
<dbReference type="InterPro" id="IPR050441">
    <property type="entry name" value="RBM"/>
</dbReference>
<keyword evidence="5" id="KW-1185">Reference proteome</keyword>
<dbReference type="SMART" id="SM00361">
    <property type="entry name" value="RRM_1"/>
    <property type="match status" value="1"/>
</dbReference>
<evidence type="ECO:0000259" key="3">
    <source>
        <dbReference type="PROSITE" id="PS50102"/>
    </source>
</evidence>
<dbReference type="SMART" id="SM00360">
    <property type="entry name" value="RRM"/>
    <property type="match status" value="1"/>
</dbReference>